<dbReference type="InterPro" id="IPR011749">
    <property type="entry name" value="CHP02243"/>
</dbReference>
<dbReference type="Proteomes" id="UP001596425">
    <property type="component" value="Unassembled WGS sequence"/>
</dbReference>
<organism evidence="1 2">
    <name type="scientific">Microbulbifer taiwanensis</name>
    <dbReference type="NCBI Taxonomy" id="986746"/>
    <lineage>
        <taxon>Bacteria</taxon>
        <taxon>Pseudomonadati</taxon>
        <taxon>Pseudomonadota</taxon>
        <taxon>Gammaproteobacteria</taxon>
        <taxon>Cellvibrionales</taxon>
        <taxon>Microbulbiferaceae</taxon>
        <taxon>Microbulbifer</taxon>
    </lineage>
</organism>
<name>A0ABW1YGF0_9GAMM</name>
<evidence type="ECO:0000313" key="1">
    <source>
        <dbReference type="EMBL" id="MFC6631814.1"/>
    </source>
</evidence>
<evidence type="ECO:0000313" key="2">
    <source>
        <dbReference type="Proteomes" id="UP001596425"/>
    </source>
</evidence>
<sequence>MKRIDSPVIDPRNTEAVARQTAQLAEQLSGWSPGDKADAGTALIGAFATLAQQVISRLNQMPNRHFLAYLRMLGLQPQPPRAAEVPLTFTAAAGAQGVRVPAGTQVRGQHADGSSTTFYTQGPLELLPNREPVLWRAITYQPRGDNTIDCVSINTAVATGLEPGYYSLFTADTAVEHAVYLAADEVIVAVGSGDAIQLSIAFASGDDAEHWSLLQDISDPESDPCIVWEYFSSSADDWTSLAIDSDSVSIDGDDFQFNVTLPADIVTCSLSVAGTTTSAFWIRARLTAWPEDTDTPAEDAAIPAWCGVTLSATESVDVSELALEQVLFNGVPIDTSKDYYPLGRQPAFNDACTLVLGSLPSDESGRLIVTVTVSDEAQSEDPDPCGNDNPNLSWEVGSGDSWDAAVPTFDPSGTGDASVSALKASGTAEIPLPADTDQPSLRIRLASGNYGTGITVSDGSVIDDGYRPPILQSISLGATYTPSATPICVIDNGEGRQLEDFAQPVAPFLLRADAAPTFYLAFGESLGQTTVSIYLEVGPLSLDGETQSALSAVQGGGNPAQVQWQYMAVPGGTSADTDWKPLEVADGTHNFTQSGFLQFVAPADLARSAQFGSAPLYWLRATVKSGSYSVPPRGGRLLPNSVAASNARLIRNEVLGSSRQTPGQTFSLTQAPILANAELLVRESTAPSASDSAQLRAESEPLAVAPVVAGSDGTSETWTAADLDAAWVRWKQVGSFAASGPRDRHYTLDHQDGTVTFGDGKNGMVPPAGENNIVMARYSAGGGAAGNLPAGAINQLVTAVTQVAAVDNAIASSGGADGEDSDAVMDWGPKVLRHRGRATARQDYEDLVRQGFPQVAKVRAITPVFDPTENPGLPESAGHVLVIVVPGDNVDRPAPSVGLLQQVGDFLRARMPPAVQLKLSGPDWLQVDVTVTVNAKRMDRADAVKKEVEQALRRFLNPLSGGFDRGGWALGQMVYDSDLTRYLLALPGVDSLSDLTVTRTPAISAPGSTGAMPEDTADQKLTVILVCSGDHTVTVQAAGSL</sequence>
<proteinExistence type="predicted"/>
<comment type="caution">
    <text evidence="1">The sequence shown here is derived from an EMBL/GenBank/DDBJ whole genome shotgun (WGS) entry which is preliminary data.</text>
</comment>
<dbReference type="RefSeq" id="WP_193193069.1">
    <property type="nucleotide sequence ID" value="NZ_JACZFR010000037.1"/>
</dbReference>
<gene>
    <name evidence="1" type="ORF">ACFQBM_00900</name>
</gene>
<reference evidence="2" key="1">
    <citation type="journal article" date="2019" name="Int. J. Syst. Evol. Microbiol.">
        <title>The Global Catalogue of Microorganisms (GCM) 10K type strain sequencing project: providing services to taxonomists for standard genome sequencing and annotation.</title>
        <authorList>
            <consortium name="The Broad Institute Genomics Platform"/>
            <consortium name="The Broad Institute Genome Sequencing Center for Infectious Disease"/>
            <person name="Wu L."/>
            <person name="Ma J."/>
        </authorList>
    </citation>
    <scope>NUCLEOTIDE SEQUENCE [LARGE SCALE GENOMIC DNA]</scope>
    <source>
        <strain evidence="2">CGMCC 1.13718</strain>
    </source>
</reference>
<dbReference type="EMBL" id="JBHSVR010000001">
    <property type="protein sequence ID" value="MFC6631814.1"/>
    <property type="molecule type" value="Genomic_DNA"/>
</dbReference>
<dbReference type="NCBIfam" id="TIGR02243">
    <property type="entry name" value="putative baseplate assembly protein"/>
    <property type="match status" value="1"/>
</dbReference>
<protein>
    <submittedName>
        <fullName evidence="1">Baseplate assembly protein</fullName>
    </submittedName>
</protein>
<accession>A0ABW1YGF0</accession>
<keyword evidence="2" id="KW-1185">Reference proteome</keyword>